<gene>
    <name evidence="1" type="ORF">FEAC_08960</name>
</gene>
<proteinExistence type="predicted"/>
<evidence type="ECO:0000313" key="2">
    <source>
        <dbReference type="Proteomes" id="UP000032336"/>
    </source>
</evidence>
<dbReference type="Proteomes" id="UP000032336">
    <property type="component" value="Unassembled WGS sequence"/>
</dbReference>
<name>A0A0D8FYJ9_9ACTN</name>
<evidence type="ECO:0000313" key="1">
    <source>
        <dbReference type="EMBL" id="KJE77462.1"/>
    </source>
</evidence>
<organism evidence="1 2">
    <name type="scientific">Ferrimicrobium acidiphilum DSM 19497</name>
    <dbReference type="NCBI Taxonomy" id="1121877"/>
    <lineage>
        <taxon>Bacteria</taxon>
        <taxon>Bacillati</taxon>
        <taxon>Actinomycetota</taxon>
        <taxon>Acidimicrobiia</taxon>
        <taxon>Acidimicrobiales</taxon>
        <taxon>Acidimicrobiaceae</taxon>
        <taxon>Ferrimicrobium</taxon>
    </lineage>
</organism>
<accession>A0A0D8FYJ9</accession>
<sequence length="99" mass="11135">MHADLLRLIEQLDAEQLVTGIMPKIASEVVERALTDAETSSKLRVQRVPWIECIPLSMVTCRPFAIARALSYRREDTVVALLRKVQSDHPKLSDLGPRA</sequence>
<reference evidence="1 2" key="1">
    <citation type="submission" date="2015-01" db="EMBL/GenBank/DDBJ databases">
        <title>Draft genome of the acidophilic iron oxidizer Ferrimicrobium acidiphilum strain T23.</title>
        <authorList>
            <person name="Poehlein A."/>
            <person name="Eisen S."/>
            <person name="Schloemann M."/>
            <person name="Johnson B.D."/>
            <person name="Daniel R."/>
            <person name="Muehling M."/>
        </authorList>
    </citation>
    <scope>NUCLEOTIDE SEQUENCE [LARGE SCALE GENOMIC DNA]</scope>
    <source>
        <strain evidence="1 2">T23</strain>
    </source>
</reference>
<protein>
    <submittedName>
        <fullName evidence="1">Uncharacterized protein</fullName>
    </submittedName>
</protein>
<keyword evidence="2" id="KW-1185">Reference proteome</keyword>
<dbReference type="EMBL" id="JXUW01000005">
    <property type="protein sequence ID" value="KJE77462.1"/>
    <property type="molecule type" value="Genomic_DNA"/>
</dbReference>
<comment type="caution">
    <text evidence="1">The sequence shown here is derived from an EMBL/GenBank/DDBJ whole genome shotgun (WGS) entry which is preliminary data.</text>
</comment>
<dbReference type="AlphaFoldDB" id="A0A0D8FYJ9"/>